<organism evidence="1 2">
    <name type="scientific">Eragrostis curvula</name>
    <name type="common">weeping love grass</name>
    <dbReference type="NCBI Taxonomy" id="38414"/>
    <lineage>
        <taxon>Eukaryota</taxon>
        <taxon>Viridiplantae</taxon>
        <taxon>Streptophyta</taxon>
        <taxon>Embryophyta</taxon>
        <taxon>Tracheophyta</taxon>
        <taxon>Spermatophyta</taxon>
        <taxon>Magnoliopsida</taxon>
        <taxon>Liliopsida</taxon>
        <taxon>Poales</taxon>
        <taxon>Poaceae</taxon>
        <taxon>PACMAD clade</taxon>
        <taxon>Chloridoideae</taxon>
        <taxon>Eragrostideae</taxon>
        <taxon>Eragrostidinae</taxon>
        <taxon>Eragrostis</taxon>
    </lineage>
</organism>
<dbReference type="AlphaFoldDB" id="A0A5J9UJE6"/>
<evidence type="ECO:0000313" key="2">
    <source>
        <dbReference type="Proteomes" id="UP000324897"/>
    </source>
</evidence>
<dbReference type="Proteomes" id="UP000324897">
    <property type="component" value="Chromosome 2"/>
</dbReference>
<reference evidence="1 2" key="1">
    <citation type="journal article" date="2019" name="Sci. Rep.">
        <title>A high-quality genome of Eragrostis curvula grass provides insights into Poaceae evolution and supports new strategies to enhance forage quality.</title>
        <authorList>
            <person name="Carballo J."/>
            <person name="Santos B.A.C.M."/>
            <person name="Zappacosta D."/>
            <person name="Garbus I."/>
            <person name="Selva J.P."/>
            <person name="Gallo C.A."/>
            <person name="Diaz A."/>
            <person name="Albertini E."/>
            <person name="Caccamo M."/>
            <person name="Echenique V."/>
        </authorList>
    </citation>
    <scope>NUCLEOTIDE SEQUENCE [LARGE SCALE GENOMIC DNA]</scope>
    <source>
        <strain evidence="2">cv. Victoria</strain>
        <tissue evidence="1">Leaf</tissue>
    </source>
</reference>
<dbReference type="EMBL" id="RWGY01000013">
    <property type="protein sequence ID" value="TVU23310.1"/>
    <property type="molecule type" value="Genomic_DNA"/>
</dbReference>
<comment type="caution">
    <text evidence="1">The sequence shown here is derived from an EMBL/GenBank/DDBJ whole genome shotgun (WGS) entry which is preliminary data.</text>
</comment>
<name>A0A5J9UJE6_9POAL</name>
<gene>
    <name evidence="1" type="ORF">EJB05_25666</name>
</gene>
<protein>
    <submittedName>
        <fullName evidence="1">Uncharacterized protein</fullName>
    </submittedName>
</protein>
<dbReference type="OrthoDB" id="671427at2759"/>
<evidence type="ECO:0000313" key="1">
    <source>
        <dbReference type="EMBL" id="TVU23310.1"/>
    </source>
</evidence>
<dbReference type="Gramene" id="TVU23310">
    <property type="protein sequence ID" value="TVU23310"/>
    <property type="gene ID" value="EJB05_25666"/>
</dbReference>
<sequence>MGLWDPTMETLPEYLRGVKPRHLKLTCSKKLSESLSPGSPEWDKISHIRSHLELKRDPSVHLRL</sequence>
<feature type="non-terminal residue" evidence="1">
    <location>
        <position position="1"/>
    </location>
</feature>
<accession>A0A5J9UJE6</accession>
<proteinExistence type="predicted"/>
<keyword evidence="2" id="KW-1185">Reference proteome</keyword>